<accession>A0A645J9E6</accession>
<proteinExistence type="predicted"/>
<gene>
    <name evidence="1" type="ORF">SDC9_207060</name>
</gene>
<reference evidence="1" key="1">
    <citation type="submission" date="2019-08" db="EMBL/GenBank/DDBJ databases">
        <authorList>
            <person name="Kucharzyk K."/>
            <person name="Murdoch R.W."/>
            <person name="Higgins S."/>
            <person name="Loffler F."/>
        </authorList>
    </citation>
    <scope>NUCLEOTIDE SEQUENCE</scope>
</reference>
<name>A0A645J9E6_9ZZZZ</name>
<organism evidence="1">
    <name type="scientific">bioreactor metagenome</name>
    <dbReference type="NCBI Taxonomy" id="1076179"/>
    <lineage>
        <taxon>unclassified sequences</taxon>
        <taxon>metagenomes</taxon>
        <taxon>ecological metagenomes</taxon>
    </lineage>
</organism>
<dbReference type="AlphaFoldDB" id="A0A645J9E6"/>
<protein>
    <submittedName>
        <fullName evidence="1">Uncharacterized protein</fullName>
    </submittedName>
</protein>
<comment type="caution">
    <text evidence="1">The sequence shown here is derived from an EMBL/GenBank/DDBJ whole genome shotgun (WGS) entry which is preliminary data.</text>
</comment>
<dbReference type="EMBL" id="VSSQ01133232">
    <property type="protein sequence ID" value="MPN59339.1"/>
    <property type="molecule type" value="Genomic_DNA"/>
</dbReference>
<evidence type="ECO:0000313" key="1">
    <source>
        <dbReference type="EMBL" id="MPN59339.1"/>
    </source>
</evidence>
<sequence length="67" mass="7580">MPLFLDAAGHILNWLAVVQPDGQDLSVLQPVQRHFGLYKSDRAYHIGNVDGFVNRICIHRKPPALFL</sequence>